<keyword evidence="2" id="KW-1185">Reference proteome</keyword>
<dbReference type="Proteomes" id="UP000596977">
    <property type="component" value="Unassembled WGS sequence"/>
</dbReference>
<name>A0A916RDK5_9HYPH</name>
<comment type="caution">
    <text evidence="1">The sequence shown here is derived from an EMBL/GenBank/DDBJ whole genome shotgun (WGS) entry which is preliminary data.</text>
</comment>
<dbReference type="EMBL" id="BMKB01000002">
    <property type="protein sequence ID" value="GGA47301.1"/>
    <property type="molecule type" value="Genomic_DNA"/>
</dbReference>
<evidence type="ECO:0000313" key="2">
    <source>
        <dbReference type="Proteomes" id="UP000596977"/>
    </source>
</evidence>
<dbReference type="RefSeq" id="WP_127073883.1">
    <property type="nucleotide sequence ID" value="NZ_BMKB01000002.1"/>
</dbReference>
<sequence>MRRSALGDVLARRLNIDPGRVERLGQRAADAGLLPVTEGSRRYPPDLSVSEAVNLLLAVLTDYGLGKVSAQVETFSALSDSHTTLHAALAGLLSHGPALQGAVSGSLVIRLEPASAALTLAGIHSRYGPEPPKSAAGKHVIVPGQALAAIGLEFQGHTPAQADELVALARITASASVGHAMHPFPTG</sequence>
<organism evidence="1 2">
    <name type="scientific">Pelagibacterium lentulum</name>
    <dbReference type="NCBI Taxonomy" id="2029865"/>
    <lineage>
        <taxon>Bacteria</taxon>
        <taxon>Pseudomonadati</taxon>
        <taxon>Pseudomonadota</taxon>
        <taxon>Alphaproteobacteria</taxon>
        <taxon>Hyphomicrobiales</taxon>
        <taxon>Devosiaceae</taxon>
        <taxon>Pelagibacterium</taxon>
    </lineage>
</organism>
<dbReference type="OrthoDB" id="8445852at2"/>
<reference evidence="1 2" key="1">
    <citation type="journal article" date="2014" name="Int. J. Syst. Evol. Microbiol.">
        <title>Complete genome sequence of Corynebacterium casei LMG S-19264T (=DSM 44701T), isolated from a smear-ripened cheese.</title>
        <authorList>
            <consortium name="US DOE Joint Genome Institute (JGI-PGF)"/>
            <person name="Walter F."/>
            <person name="Albersmeier A."/>
            <person name="Kalinowski J."/>
            <person name="Ruckert C."/>
        </authorList>
    </citation>
    <scope>NUCLEOTIDE SEQUENCE [LARGE SCALE GENOMIC DNA]</scope>
    <source>
        <strain evidence="1 2">CGMCC 1.15896</strain>
    </source>
</reference>
<protein>
    <submittedName>
        <fullName evidence="1">Uncharacterized protein</fullName>
    </submittedName>
</protein>
<proteinExistence type="predicted"/>
<evidence type="ECO:0000313" key="1">
    <source>
        <dbReference type="EMBL" id="GGA47301.1"/>
    </source>
</evidence>
<accession>A0A916RDK5</accession>
<dbReference type="AlphaFoldDB" id="A0A916RDK5"/>
<gene>
    <name evidence="1" type="ORF">GCM10011499_16370</name>
</gene>